<protein>
    <submittedName>
        <fullName evidence="1">Uncharacterized protein</fullName>
    </submittedName>
</protein>
<keyword evidence="2" id="KW-1185">Reference proteome</keyword>
<accession>A0ACB8W2N7</accession>
<name>A0ACB8W2N7_9TELE</name>
<organism evidence="1 2">
    <name type="scientific">Scortum barcoo</name>
    <name type="common">barcoo grunter</name>
    <dbReference type="NCBI Taxonomy" id="214431"/>
    <lineage>
        <taxon>Eukaryota</taxon>
        <taxon>Metazoa</taxon>
        <taxon>Chordata</taxon>
        <taxon>Craniata</taxon>
        <taxon>Vertebrata</taxon>
        <taxon>Euteleostomi</taxon>
        <taxon>Actinopterygii</taxon>
        <taxon>Neopterygii</taxon>
        <taxon>Teleostei</taxon>
        <taxon>Neoteleostei</taxon>
        <taxon>Acanthomorphata</taxon>
        <taxon>Eupercaria</taxon>
        <taxon>Centrarchiformes</taxon>
        <taxon>Terapontoidei</taxon>
        <taxon>Terapontidae</taxon>
        <taxon>Scortum</taxon>
    </lineage>
</organism>
<sequence length="389" mass="43308">MSSYNLPPVSHLPQWTRVGRLGKPGSLRRLPANQLQPLPPAPSADRGAGRAAPESRCREPDHRAASLQRNIQFLQQQHKDTLDKLHAEIEYLRRENKGTTHSRRGVRPPTQGSEARTGLYLEEQLQDMRSSQDQALSIGEASEILGSAKQDHSPQVKGGLITSLQPLRIHSSPSHPPRAPTLQECEVIIRQLYNANSLQSQEIIRVKALLRDIVLSKKITPENYILTKAYLVDGTRKSSEEKKFPKLGLQTFPDKTSEPSQSGLVLPALTQSLSPTIAERQRRTRAVQRDRFKRTARVKGGRVAPSKKKKERKQKKTPQNRPRPPGAPWVAGREAARGEEGVGVVGGGDDDDGGDDNDAREREPRHHSARAPLRCTRRRRAAAAKQFSV</sequence>
<dbReference type="Proteomes" id="UP000831701">
    <property type="component" value="Chromosome 15"/>
</dbReference>
<reference evidence="1" key="1">
    <citation type="submission" date="2022-04" db="EMBL/GenBank/DDBJ databases">
        <title>Jade perch genome.</title>
        <authorList>
            <person name="Chao B."/>
        </authorList>
    </citation>
    <scope>NUCLEOTIDE SEQUENCE</scope>
    <source>
        <strain evidence="1">CB-2022</strain>
    </source>
</reference>
<dbReference type="EMBL" id="CM041545">
    <property type="protein sequence ID" value="KAI3362044.1"/>
    <property type="molecule type" value="Genomic_DNA"/>
</dbReference>
<evidence type="ECO:0000313" key="1">
    <source>
        <dbReference type="EMBL" id="KAI3362044.1"/>
    </source>
</evidence>
<evidence type="ECO:0000313" key="2">
    <source>
        <dbReference type="Proteomes" id="UP000831701"/>
    </source>
</evidence>
<comment type="caution">
    <text evidence="1">The sequence shown here is derived from an EMBL/GenBank/DDBJ whole genome shotgun (WGS) entry which is preliminary data.</text>
</comment>
<proteinExistence type="predicted"/>
<gene>
    <name evidence="1" type="ORF">L3Q82_012381</name>
</gene>